<dbReference type="Pfam" id="PF06580">
    <property type="entry name" value="His_kinase"/>
    <property type="match status" value="1"/>
</dbReference>
<reference evidence="9 10" key="1">
    <citation type="submission" date="2019-04" db="EMBL/GenBank/DDBJ databases">
        <title>Cohnella sp. nov. isolated from preserved vegetables.</title>
        <authorList>
            <person name="Lin S.-Y."/>
            <person name="Hung M.-H."/>
            <person name="Young C.-C."/>
        </authorList>
    </citation>
    <scope>NUCLEOTIDE SEQUENCE [LARGE SCALE GENOMIC DNA]</scope>
    <source>
        <strain evidence="9 10">CC-MHH1044</strain>
    </source>
</reference>
<feature type="transmembrane region" description="Helical" evidence="7">
    <location>
        <begin position="286"/>
        <end position="305"/>
    </location>
</feature>
<dbReference type="SUPFAM" id="SSF158472">
    <property type="entry name" value="HAMP domain-like"/>
    <property type="match status" value="1"/>
</dbReference>
<evidence type="ECO:0000259" key="8">
    <source>
        <dbReference type="PROSITE" id="PS50885"/>
    </source>
</evidence>
<feature type="domain" description="HAMP" evidence="8">
    <location>
        <begin position="307"/>
        <end position="360"/>
    </location>
</feature>
<dbReference type="GO" id="GO:0000155">
    <property type="term" value="F:phosphorelay sensor kinase activity"/>
    <property type="evidence" value="ECO:0007669"/>
    <property type="project" value="InterPro"/>
</dbReference>
<sequence length="590" mass="66609">MAIMRRRLKVPTRLFTLMVLCFVGFNGLFLLLSGIVYYGTYSDIANREIRMTKKELLDVSSEKLSSYVSGIQDSARFVVTNALIQSYLSDSPKSRFEFVTESRDLYEEFLKLASLRSGLYSIELYTNWIGSYTPFQDRFLHPLADAEEEGWLARLDRADGFWLPAHDDPALAAGKRMVGYVQRIIGNKGESLGIIKINIPEADLLLQLAKNDEGSFFVLRDSGGNVIASALPEGLPADPSSEEYARALHGTDYTVIESDSGSEYWTVRQLISKDVFGQSGKRIQTIIIVLLSVLIALSIPLALWVSKKLTSPIHRIVEGMKSLEKGDFGVRVEAVTTTHEYAYLTTSFNRMVQRLKDLIGRLNEEHRSRRESELQLLQSHIKPHFLYNTLDLIHWKALDHDAQEISRMVLQLSKLFRLGLGNGNWYATIRDELAHARCYMAIQGYRSKFPIDYREDVPRELLDCLVPKIILQPFLENAVIHGFRQKREGAAVGVSFELRESGADSCLVVTVADNGSGLPEGFESRERRGIGIRNIEDRIQLYCGPRYGVKVKPGEAGGTTVVMTLPLIRDEEELEQWRKGLSHEYDSLGG</sequence>
<gene>
    <name evidence="9" type="ORF">E6C55_04465</name>
</gene>
<keyword evidence="3" id="KW-0597">Phosphoprotein</keyword>
<dbReference type="SMART" id="SM00387">
    <property type="entry name" value="HATPase_c"/>
    <property type="match status" value="1"/>
</dbReference>
<comment type="subcellular location">
    <subcellularLocation>
        <location evidence="1">Cell membrane</location>
        <topology evidence="1">Multi-pass membrane protein</topology>
    </subcellularLocation>
</comment>
<comment type="caution">
    <text evidence="9">The sequence shown here is derived from an EMBL/GenBank/DDBJ whole genome shotgun (WGS) entry which is preliminary data.</text>
</comment>
<keyword evidence="5 9" id="KW-0418">Kinase</keyword>
<dbReference type="Pfam" id="PF02518">
    <property type="entry name" value="HATPase_c"/>
    <property type="match status" value="1"/>
</dbReference>
<dbReference type="Gene3D" id="3.30.565.10">
    <property type="entry name" value="Histidine kinase-like ATPase, C-terminal domain"/>
    <property type="match status" value="1"/>
</dbReference>
<evidence type="ECO:0000256" key="2">
    <source>
        <dbReference type="ARBA" id="ARBA00022475"/>
    </source>
</evidence>
<keyword evidence="6 7" id="KW-0472">Membrane</keyword>
<keyword evidence="7" id="KW-1133">Transmembrane helix</keyword>
<dbReference type="PANTHER" id="PTHR34220:SF7">
    <property type="entry name" value="SENSOR HISTIDINE KINASE YPDA"/>
    <property type="match status" value="1"/>
</dbReference>
<dbReference type="InterPro" id="IPR010559">
    <property type="entry name" value="Sig_transdc_His_kin_internal"/>
</dbReference>
<keyword evidence="4" id="KW-0808">Transferase</keyword>
<dbReference type="CDD" id="cd06225">
    <property type="entry name" value="HAMP"/>
    <property type="match status" value="1"/>
</dbReference>
<evidence type="ECO:0000313" key="10">
    <source>
        <dbReference type="Proteomes" id="UP000310636"/>
    </source>
</evidence>
<evidence type="ECO:0000313" key="9">
    <source>
        <dbReference type="EMBL" id="THF83424.1"/>
    </source>
</evidence>
<dbReference type="InterPro" id="IPR003594">
    <property type="entry name" value="HATPase_dom"/>
</dbReference>
<evidence type="ECO:0000256" key="4">
    <source>
        <dbReference type="ARBA" id="ARBA00022679"/>
    </source>
</evidence>
<dbReference type="Gene3D" id="6.10.340.10">
    <property type="match status" value="1"/>
</dbReference>
<dbReference type="SMART" id="SM00304">
    <property type="entry name" value="HAMP"/>
    <property type="match status" value="1"/>
</dbReference>
<dbReference type="PROSITE" id="PS50885">
    <property type="entry name" value="HAMP"/>
    <property type="match status" value="1"/>
</dbReference>
<proteinExistence type="predicted"/>
<feature type="transmembrane region" description="Helical" evidence="7">
    <location>
        <begin position="12"/>
        <end position="38"/>
    </location>
</feature>
<dbReference type="GO" id="GO:0005886">
    <property type="term" value="C:plasma membrane"/>
    <property type="evidence" value="ECO:0007669"/>
    <property type="project" value="UniProtKB-SubCell"/>
</dbReference>
<keyword evidence="7" id="KW-0812">Transmembrane</keyword>
<organism evidence="9 10">
    <name type="scientific">Cohnella fermenti</name>
    <dbReference type="NCBI Taxonomy" id="2565925"/>
    <lineage>
        <taxon>Bacteria</taxon>
        <taxon>Bacillati</taxon>
        <taxon>Bacillota</taxon>
        <taxon>Bacilli</taxon>
        <taxon>Bacillales</taxon>
        <taxon>Paenibacillaceae</taxon>
        <taxon>Cohnella</taxon>
    </lineage>
</organism>
<evidence type="ECO:0000256" key="1">
    <source>
        <dbReference type="ARBA" id="ARBA00004651"/>
    </source>
</evidence>
<dbReference type="Proteomes" id="UP000310636">
    <property type="component" value="Unassembled WGS sequence"/>
</dbReference>
<dbReference type="InterPro" id="IPR003660">
    <property type="entry name" value="HAMP_dom"/>
</dbReference>
<dbReference type="AlphaFoldDB" id="A0A4S4CBX9"/>
<dbReference type="Pfam" id="PF00672">
    <property type="entry name" value="HAMP"/>
    <property type="match status" value="1"/>
</dbReference>
<dbReference type="InterPro" id="IPR050640">
    <property type="entry name" value="Bact_2-comp_sensor_kinase"/>
</dbReference>
<dbReference type="PANTHER" id="PTHR34220">
    <property type="entry name" value="SENSOR HISTIDINE KINASE YPDA"/>
    <property type="match status" value="1"/>
</dbReference>
<dbReference type="SUPFAM" id="SSF55874">
    <property type="entry name" value="ATPase domain of HSP90 chaperone/DNA topoisomerase II/histidine kinase"/>
    <property type="match status" value="1"/>
</dbReference>
<dbReference type="EMBL" id="SSOB01000004">
    <property type="protein sequence ID" value="THF83424.1"/>
    <property type="molecule type" value="Genomic_DNA"/>
</dbReference>
<evidence type="ECO:0000256" key="7">
    <source>
        <dbReference type="SAM" id="Phobius"/>
    </source>
</evidence>
<keyword evidence="2" id="KW-1003">Cell membrane</keyword>
<evidence type="ECO:0000256" key="5">
    <source>
        <dbReference type="ARBA" id="ARBA00022777"/>
    </source>
</evidence>
<keyword evidence="10" id="KW-1185">Reference proteome</keyword>
<evidence type="ECO:0000256" key="3">
    <source>
        <dbReference type="ARBA" id="ARBA00022553"/>
    </source>
</evidence>
<dbReference type="InterPro" id="IPR036890">
    <property type="entry name" value="HATPase_C_sf"/>
</dbReference>
<accession>A0A4S4CBX9</accession>
<protein>
    <submittedName>
        <fullName evidence="9">Sensor histidine kinase</fullName>
    </submittedName>
</protein>
<dbReference type="OrthoDB" id="2499756at2"/>
<name>A0A4S4CBX9_9BACL</name>
<evidence type="ECO:0000256" key="6">
    <source>
        <dbReference type="ARBA" id="ARBA00023136"/>
    </source>
</evidence>